<organism evidence="2 3">
    <name type="scientific">Novipirellula artificiosorum</name>
    <dbReference type="NCBI Taxonomy" id="2528016"/>
    <lineage>
        <taxon>Bacteria</taxon>
        <taxon>Pseudomonadati</taxon>
        <taxon>Planctomycetota</taxon>
        <taxon>Planctomycetia</taxon>
        <taxon>Pirellulales</taxon>
        <taxon>Pirellulaceae</taxon>
        <taxon>Novipirellula</taxon>
    </lineage>
</organism>
<keyword evidence="3" id="KW-1185">Reference proteome</keyword>
<dbReference type="OrthoDB" id="9779889at2"/>
<dbReference type="PROSITE" id="PS50076">
    <property type="entry name" value="DNAJ_2"/>
    <property type="match status" value="1"/>
</dbReference>
<dbReference type="EMBL" id="SJPV01000006">
    <property type="protein sequence ID" value="TWU36114.1"/>
    <property type="molecule type" value="Genomic_DNA"/>
</dbReference>
<gene>
    <name evidence="2" type="primary">dnaJ_1</name>
    <name evidence="2" type="ORF">Poly41_38670</name>
</gene>
<sequence length="191" mass="21678">MSSQEFVDHYEVLEVSSNASPATIERIFRYLAKKYHPDVTANHDVAQFTKLVDAYETLRDPEARAAYDISYERHKQVNAEIVEGANSAGDDCIERYKLLSVLYSQRRRDFRKPGIGLGTLESLVPYPPEVVQFHLWYFREKGWVGREESGQLSITAAGVDQIESIHQATVSNHLRIEHSPAKITDSPLQSA</sequence>
<dbReference type="SMART" id="SM00271">
    <property type="entry name" value="DnaJ"/>
    <property type="match status" value="1"/>
</dbReference>
<dbReference type="PRINTS" id="PR00625">
    <property type="entry name" value="JDOMAIN"/>
</dbReference>
<dbReference type="SUPFAM" id="SSF46565">
    <property type="entry name" value="Chaperone J-domain"/>
    <property type="match status" value="1"/>
</dbReference>
<dbReference type="AlphaFoldDB" id="A0A5C6DJ34"/>
<dbReference type="RefSeq" id="WP_146528143.1">
    <property type="nucleotide sequence ID" value="NZ_SJPV01000006.1"/>
</dbReference>
<dbReference type="Proteomes" id="UP000319143">
    <property type="component" value="Unassembled WGS sequence"/>
</dbReference>
<reference evidence="2 3" key="1">
    <citation type="submission" date="2019-02" db="EMBL/GenBank/DDBJ databases">
        <title>Deep-cultivation of Planctomycetes and their phenomic and genomic characterization uncovers novel biology.</title>
        <authorList>
            <person name="Wiegand S."/>
            <person name="Jogler M."/>
            <person name="Boedeker C."/>
            <person name="Pinto D."/>
            <person name="Vollmers J."/>
            <person name="Rivas-Marin E."/>
            <person name="Kohn T."/>
            <person name="Peeters S.H."/>
            <person name="Heuer A."/>
            <person name="Rast P."/>
            <person name="Oberbeckmann S."/>
            <person name="Bunk B."/>
            <person name="Jeske O."/>
            <person name="Meyerdierks A."/>
            <person name="Storesund J.E."/>
            <person name="Kallscheuer N."/>
            <person name="Luecker S."/>
            <person name="Lage O.M."/>
            <person name="Pohl T."/>
            <person name="Merkel B.J."/>
            <person name="Hornburger P."/>
            <person name="Mueller R.-W."/>
            <person name="Bruemmer F."/>
            <person name="Labrenz M."/>
            <person name="Spormann A.M."/>
            <person name="Op Den Camp H."/>
            <person name="Overmann J."/>
            <person name="Amann R."/>
            <person name="Jetten M.S.M."/>
            <person name="Mascher T."/>
            <person name="Medema M.H."/>
            <person name="Devos D.P."/>
            <person name="Kaster A.-K."/>
            <person name="Ovreas L."/>
            <person name="Rohde M."/>
            <person name="Galperin M.Y."/>
            <person name="Jogler C."/>
        </authorList>
    </citation>
    <scope>NUCLEOTIDE SEQUENCE [LARGE SCALE GENOMIC DNA]</scope>
    <source>
        <strain evidence="2 3">Poly41</strain>
    </source>
</reference>
<dbReference type="PANTHER" id="PTHR45432:SF2">
    <property type="entry name" value="CHAPERONE PROTEIN DNAJ 11, CHLOROPLASTIC"/>
    <property type="match status" value="1"/>
</dbReference>
<dbReference type="InterPro" id="IPR001623">
    <property type="entry name" value="DnaJ_domain"/>
</dbReference>
<proteinExistence type="predicted"/>
<dbReference type="Pfam" id="PF00226">
    <property type="entry name" value="DnaJ"/>
    <property type="match status" value="1"/>
</dbReference>
<accession>A0A5C6DJ34</accession>
<evidence type="ECO:0000313" key="2">
    <source>
        <dbReference type="EMBL" id="TWU36114.1"/>
    </source>
</evidence>
<protein>
    <submittedName>
        <fullName evidence="2">Chaperone protein DnaJ</fullName>
    </submittedName>
</protein>
<name>A0A5C6DJ34_9BACT</name>
<dbReference type="PROSITE" id="PS00636">
    <property type="entry name" value="DNAJ_1"/>
    <property type="match status" value="1"/>
</dbReference>
<evidence type="ECO:0000313" key="3">
    <source>
        <dbReference type="Proteomes" id="UP000319143"/>
    </source>
</evidence>
<dbReference type="InterPro" id="IPR036869">
    <property type="entry name" value="J_dom_sf"/>
</dbReference>
<dbReference type="CDD" id="cd06257">
    <property type="entry name" value="DnaJ"/>
    <property type="match status" value="1"/>
</dbReference>
<evidence type="ECO:0000259" key="1">
    <source>
        <dbReference type="PROSITE" id="PS50076"/>
    </source>
</evidence>
<feature type="domain" description="J" evidence="1">
    <location>
        <begin position="8"/>
        <end position="71"/>
    </location>
</feature>
<dbReference type="PANTHER" id="PTHR45432">
    <property type="entry name" value="CHAPERONE PROTEIN DNAJ 11, CHLOROPLASTIC-LIKE"/>
    <property type="match status" value="1"/>
</dbReference>
<comment type="caution">
    <text evidence="2">The sequence shown here is derived from an EMBL/GenBank/DDBJ whole genome shotgun (WGS) entry which is preliminary data.</text>
</comment>
<dbReference type="Gene3D" id="1.10.287.110">
    <property type="entry name" value="DnaJ domain"/>
    <property type="match status" value="1"/>
</dbReference>
<dbReference type="InterPro" id="IPR018253">
    <property type="entry name" value="DnaJ_domain_CS"/>
</dbReference>